<dbReference type="Gene3D" id="1.10.10.1410">
    <property type="match status" value="1"/>
</dbReference>
<dbReference type="GO" id="GO:0003735">
    <property type="term" value="F:structural constituent of ribosome"/>
    <property type="evidence" value="ECO:0007669"/>
    <property type="project" value="InterPro"/>
</dbReference>
<evidence type="ECO:0000256" key="1">
    <source>
        <dbReference type="ARBA" id="ARBA00003362"/>
    </source>
</evidence>
<organism evidence="8 9">
    <name type="scientific">Tupaia chinensis</name>
    <name type="common">Chinese tree shrew</name>
    <name type="synonym">Tupaia belangeri chinensis</name>
    <dbReference type="NCBI Taxonomy" id="246437"/>
    <lineage>
        <taxon>Eukaryota</taxon>
        <taxon>Metazoa</taxon>
        <taxon>Chordata</taxon>
        <taxon>Craniata</taxon>
        <taxon>Vertebrata</taxon>
        <taxon>Euteleostomi</taxon>
        <taxon>Mammalia</taxon>
        <taxon>Eutheria</taxon>
        <taxon>Euarchontoglires</taxon>
        <taxon>Scandentia</taxon>
        <taxon>Tupaiidae</taxon>
        <taxon>Tupaia</taxon>
    </lineage>
</organism>
<evidence type="ECO:0000256" key="5">
    <source>
        <dbReference type="ARBA" id="ARBA00035301"/>
    </source>
</evidence>
<dbReference type="STRING" id="246437.L9KS94"/>
<keyword evidence="9" id="KW-1185">Reference proteome</keyword>
<proteinExistence type="inferred from homology"/>
<evidence type="ECO:0000256" key="6">
    <source>
        <dbReference type="ARBA" id="ARBA00035443"/>
    </source>
</evidence>
<dbReference type="InParanoid" id="L9KS94"/>
<keyword evidence="3 8" id="KW-0689">Ribosomal protein</keyword>
<dbReference type="InterPro" id="IPR027534">
    <property type="entry name" value="Ribosomal_P1/P2"/>
</dbReference>
<dbReference type="GO" id="GO:0002182">
    <property type="term" value="P:cytoplasmic translational elongation"/>
    <property type="evidence" value="ECO:0007669"/>
    <property type="project" value="InterPro"/>
</dbReference>
<dbReference type="AlphaFoldDB" id="L9KS94"/>
<evidence type="ECO:0000256" key="4">
    <source>
        <dbReference type="ARBA" id="ARBA00023274"/>
    </source>
</evidence>
<protein>
    <recommendedName>
        <fullName evidence="5">Large ribosomal subunit protein P2</fullName>
    </recommendedName>
    <alternativeName>
        <fullName evidence="6">60S acidic ribosomal protein P2</fullName>
    </alternativeName>
</protein>
<comment type="similarity">
    <text evidence="2">Belongs to the eukaryotic ribosomal protein P1/P2 family.</text>
</comment>
<dbReference type="InterPro" id="IPR038716">
    <property type="entry name" value="P1/P2_N_sf"/>
</dbReference>
<dbReference type="GO" id="GO:0022625">
    <property type="term" value="C:cytosolic large ribosomal subunit"/>
    <property type="evidence" value="ECO:0007669"/>
    <property type="project" value="InterPro"/>
</dbReference>
<dbReference type="CDD" id="cd05833">
    <property type="entry name" value="Ribosomal_P2"/>
    <property type="match status" value="1"/>
</dbReference>
<name>L9KS94_TUPCH</name>
<evidence type="ECO:0000313" key="9">
    <source>
        <dbReference type="Proteomes" id="UP000011518"/>
    </source>
</evidence>
<dbReference type="PANTHER" id="PTHR21141:SF5">
    <property type="entry name" value="LARGE RIBOSOMAL SUBUNIT PROTEIN P2"/>
    <property type="match status" value="1"/>
</dbReference>
<keyword evidence="4" id="KW-0687">Ribonucleoprotein</keyword>
<dbReference type="eggNOG" id="KOG3449">
    <property type="taxonomic scope" value="Eukaryota"/>
</dbReference>
<dbReference type="PANTHER" id="PTHR21141">
    <property type="entry name" value="60S ACIDIC RIBOSOMAL PROTEIN FAMILY MEMBER"/>
    <property type="match status" value="1"/>
</dbReference>
<evidence type="ECO:0000256" key="3">
    <source>
        <dbReference type="ARBA" id="ARBA00022980"/>
    </source>
</evidence>
<evidence type="ECO:0000313" key="8">
    <source>
        <dbReference type="EMBL" id="ELW65661.1"/>
    </source>
</evidence>
<reference evidence="9" key="1">
    <citation type="submission" date="2012-07" db="EMBL/GenBank/DDBJ databases">
        <title>Genome of the Chinese tree shrew, a rising model animal genetically related to primates.</title>
        <authorList>
            <person name="Zhang G."/>
            <person name="Fan Y."/>
            <person name="Yao Y."/>
            <person name="Huang Z."/>
        </authorList>
    </citation>
    <scope>NUCLEOTIDE SEQUENCE [LARGE SCALE GENOMIC DNA]</scope>
</reference>
<reference evidence="9" key="2">
    <citation type="journal article" date="2013" name="Nat. Commun.">
        <title>Genome of the Chinese tree shrew.</title>
        <authorList>
            <person name="Fan Y."/>
            <person name="Huang Z.Y."/>
            <person name="Cao C.C."/>
            <person name="Chen C.S."/>
            <person name="Chen Y.X."/>
            <person name="Fan D.D."/>
            <person name="He J."/>
            <person name="Hou H.L."/>
            <person name="Hu L."/>
            <person name="Hu X.T."/>
            <person name="Jiang X.T."/>
            <person name="Lai R."/>
            <person name="Lang Y.S."/>
            <person name="Liang B."/>
            <person name="Liao S.G."/>
            <person name="Mu D."/>
            <person name="Ma Y.Y."/>
            <person name="Niu Y.Y."/>
            <person name="Sun X.Q."/>
            <person name="Xia J.Q."/>
            <person name="Xiao J."/>
            <person name="Xiong Z.Q."/>
            <person name="Xu L."/>
            <person name="Yang L."/>
            <person name="Zhang Y."/>
            <person name="Zhao W."/>
            <person name="Zhao X.D."/>
            <person name="Zheng Y.T."/>
            <person name="Zhou J.M."/>
            <person name="Zhu Y.B."/>
            <person name="Zhang G.J."/>
            <person name="Wang J."/>
            <person name="Yao Y.G."/>
        </authorList>
    </citation>
    <scope>NUCLEOTIDE SEQUENCE [LARGE SCALE GENOMIC DNA]</scope>
</reference>
<dbReference type="Pfam" id="PF00428">
    <property type="entry name" value="Ribosomal_60s"/>
    <property type="match status" value="1"/>
</dbReference>
<dbReference type="InterPro" id="IPR044076">
    <property type="entry name" value="Ribosomal_P2"/>
</dbReference>
<dbReference type="Proteomes" id="UP000011518">
    <property type="component" value="Unassembled WGS sequence"/>
</dbReference>
<dbReference type="HAMAP" id="MF_01478">
    <property type="entry name" value="Ribosomal_L12_arch"/>
    <property type="match status" value="1"/>
</dbReference>
<evidence type="ECO:0000256" key="7">
    <source>
        <dbReference type="SAM" id="MobiDB-lite"/>
    </source>
</evidence>
<feature type="compositionally biased region" description="Basic and acidic residues" evidence="7">
    <location>
        <begin position="117"/>
        <end position="131"/>
    </location>
</feature>
<sequence>MFTCEEMLTRRQYQFWGGLLTAAEVCHTSVASYLLSALRGNSFLRVKDFKKILDSVGIKTDHNQLNKVISELNGKNMKDVIAHGIGKLAAFPLAWQWHSAALGSAAPAAGSASAATEEEKVEKGESGKSNDDMGFGLFD</sequence>
<gene>
    <name evidence="8" type="ORF">TREES_T100007632</name>
</gene>
<comment type="function">
    <text evidence="1">Plays an important role in the elongation step of protein synthesis.</text>
</comment>
<dbReference type="EMBL" id="KB320679">
    <property type="protein sequence ID" value="ELW65661.1"/>
    <property type="molecule type" value="Genomic_DNA"/>
</dbReference>
<evidence type="ECO:0000256" key="2">
    <source>
        <dbReference type="ARBA" id="ARBA00005436"/>
    </source>
</evidence>
<accession>L9KS94</accession>
<feature type="region of interest" description="Disordered" evidence="7">
    <location>
        <begin position="112"/>
        <end position="139"/>
    </location>
</feature>
<dbReference type="FunFam" id="1.10.10.1410:FF:000002">
    <property type="entry name" value="60S acidic ribosomal protein P2"/>
    <property type="match status" value="1"/>
</dbReference>